<dbReference type="SMART" id="SM00333">
    <property type="entry name" value="TUDOR"/>
    <property type="match status" value="2"/>
</dbReference>
<comment type="caution">
    <text evidence="8">The sequence shown here is derived from an EMBL/GenBank/DDBJ whole genome shotgun (WGS) entry which is preliminary data.</text>
</comment>
<evidence type="ECO:0000313" key="8">
    <source>
        <dbReference type="EMBL" id="KAI6655912.1"/>
    </source>
</evidence>
<feature type="compositionally biased region" description="Low complexity" evidence="5">
    <location>
        <begin position="118"/>
        <end position="128"/>
    </location>
</feature>
<dbReference type="InterPro" id="IPR041966">
    <property type="entry name" value="LOTUS-like"/>
</dbReference>
<evidence type="ECO:0000256" key="3">
    <source>
        <dbReference type="ARBA" id="ARBA00022737"/>
    </source>
</evidence>
<dbReference type="AlphaFoldDB" id="A0AAV7K3S1"/>
<proteinExistence type="predicted"/>
<dbReference type="Gene3D" id="2.30.30.140">
    <property type="match status" value="2"/>
</dbReference>
<keyword evidence="4" id="KW-0744">Spermatogenesis</keyword>
<dbReference type="GO" id="GO:0007283">
    <property type="term" value="P:spermatogenesis"/>
    <property type="evidence" value="ECO:0007669"/>
    <property type="project" value="UniProtKB-KW"/>
</dbReference>
<dbReference type="InterPro" id="IPR025605">
    <property type="entry name" value="OST-HTH/LOTUS_dom"/>
</dbReference>
<dbReference type="PANTHER" id="PTHR22948">
    <property type="entry name" value="TUDOR DOMAIN CONTAINING PROTEIN"/>
    <property type="match status" value="1"/>
</dbReference>
<dbReference type="Pfam" id="PF12872">
    <property type="entry name" value="OST-HTH"/>
    <property type="match status" value="1"/>
</dbReference>
<comment type="subcellular location">
    <subcellularLocation>
        <location evidence="1">Cytoplasm</location>
    </subcellularLocation>
</comment>
<dbReference type="SUPFAM" id="SSF63748">
    <property type="entry name" value="Tudor/PWWP/MBT"/>
    <property type="match status" value="2"/>
</dbReference>
<dbReference type="PANTHER" id="PTHR22948:SF29">
    <property type="entry name" value="FI02030P-RELATED"/>
    <property type="match status" value="1"/>
</dbReference>
<reference evidence="8 9" key="1">
    <citation type="journal article" date="2023" name="BMC Biol.">
        <title>The compact genome of the sponge Oopsacas minuta (Hexactinellida) is lacking key metazoan core genes.</title>
        <authorList>
            <person name="Santini S."/>
            <person name="Schenkelaars Q."/>
            <person name="Jourda C."/>
            <person name="Duchesne M."/>
            <person name="Belahbib H."/>
            <person name="Rocher C."/>
            <person name="Selva M."/>
            <person name="Riesgo A."/>
            <person name="Vervoort M."/>
            <person name="Leys S.P."/>
            <person name="Kodjabachian L."/>
            <person name="Le Bivic A."/>
            <person name="Borchiellini C."/>
            <person name="Claverie J.M."/>
            <person name="Renard E."/>
        </authorList>
    </citation>
    <scope>NUCLEOTIDE SEQUENCE [LARGE SCALE GENOMIC DNA]</scope>
    <source>
        <strain evidence="8">SPO-2</strain>
    </source>
</reference>
<keyword evidence="4" id="KW-0221">Differentiation</keyword>
<dbReference type="InterPro" id="IPR050621">
    <property type="entry name" value="Tudor_domain_containing"/>
</dbReference>
<evidence type="ECO:0000259" key="6">
    <source>
        <dbReference type="PROSITE" id="PS50304"/>
    </source>
</evidence>
<feature type="domain" description="HTH OST-type" evidence="7">
    <location>
        <begin position="3"/>
        <end position="74"/>
    </location>
</feature>
<gene>
    <name evidence="8" type="ORF">LOD99_1646</name>
</gene>
<dbReference type="Pfam" id="PF00567">
    <property type="entry name" value="TUDOR"/>
    <property type="match status" value="2"/>
</dbReference>
<dbReference type="PROSITE" id="PS51644">
    <property type="entry name" value="HTH_OST"/>
    <property type="match status" value="1"/>
</dbReference>
<keyword evidence="3" id="KW-0677">Repeat</keyword>
<dbReference type="InterPro" id="IPR002999">
    <property type="entry name" value="Tudor"/>
</dbReference>
<dbReference type="Proteomes" id="UP001165289">
    <property type="component" value="Unassembled WGS sequence"/>
</dbReference>
<evidence type="ECO:0000256" key="5">
    <source>
        <dbReference type="SAM" id="MobiDB-lite"/>
    </source>
</evidence>
<feature type="compositionally biased region" description="Pro residues" evidence="5">
    <location>
        <begin position="178"/>
        <end position="187"/>
    </location>
</feature>
<dbReference type="Gene3D" id="3.30.420.610">
    <property type="entry name" value="LOTUS domain-like"/>
    <property type="match status" value="1"/>
</dbReference>
<organism evidence="8 9">
    <name type="scientific">Oopsacas minuta</name>
    <dbReference type="NCBI Taxonomy" id="111878"/>
    <lineage>
        <taxon>Eukaryota</taxon>
        <taxon>Metazoa</taxon>
        <taxon>Porifera</taxon>
        <taxon>Hexactinellida</taxon>
        <taxon>Hexasterophora</taxon>
        <taxon>Lyssacinosida</taxon>
        <taxon>Leucopsacidae</taxon>
        <taxon>Oopsacas</taxon>
    </lineage>
</organism>
<dbReference type="CDD" id="cd09972">
    <property type="entry name" value="LOTUS_TDRD_OSKAR"/>
    <property type="match status" value="1"/>
</dbReference>
<sequence>MAELEKTKALIRSVLISEPAGIPMHRFRQDYKEITLQELPLLGYRNVEELCLGLRDVIRVQKTSNLLFGVSDSRTQHVEVLIANQKKKKRSRARANTNSYRGHSTSFHRSRSSHNPRPRSNSSPHISNQPQRAISYPPISSKHHSNPKRASTPPHSNFPRARNSNPNQRFSVFDRLRPVPPAKPTPRPTQELYSPPPARVLSSNRTVSFFSGDSLHSPLPTSPYSSSKNWSIPPNSPTWRHEYSDARTYSLTDLPNYARPGELIFVIGYFKGERRMEDRVLESGRVLKLNTLRFRIYKTLEFKNSVLCTFSFPNWAISTYNSPNQIKEGTWVKVYGTYDNSSIAVNYLEVYDDVTHEYDHIPVVAKSMSTLSINNKPPLLQDTAQNERSLSSASDTSVFTDSEITTAEEDESHDQGYSSPINPRVDFPPASSISPSNVPNEFYSRVKSISTLTHFYLILDDTNGVLENLTDRLTSLQQGIKPDSILIPGECKDLLCSAFNVTSSKWHRARFLNNYPRRSSTYAVSFIDLGEETQVPEGYIRPFHPEYLQLTAQALPCSLPLPKNMASDTQLIAFFRKIVSNIPLKTRVNKQHDNKFQVDLTTPDGKNIVSEIMSAFTDRNATFDNDTLRMVSHPDHFKFDINSELSPTDRQSEPFIDNYIPPNEPNRYSIAHNSFVDSLSPLQNDGLVYNKPTHINIPGPQADGYTIQSNSLSTHGPIAAPINQLSNGIRPPTRRLQSSLSISNYSGPLNIRPVMTSYSYDTKMRFPTSLASDLQKLVHFETLPITNNFEGIITSIISPDKFYIQNCERRKELAKFSSLLQFYGTVNKQSTLPTGSVIEFCLGLSRNKQWVRVQVQNWNSSRSEAQVLLLDYGTEETIHLGNLLKLATNHFQLPFQAILVKLDGIQPLDTTWTDSTISRFRNLTIDKVMRVYPKLPSPAIVLTDTTLSPSVDVHKLLISEGLAKASI</sequence>
<feature type="compositionally biased region" description="Polar residues" evidence="5">
    <location>
        <begin position="382"/>
        <end position="405"/>
    </location>
</feature>
<accession>A0AAV7K3S1</accession>
<dbReference type="EMBL" id="JAKMXF010000166">
    <property type="protein sequence ID" value="KAI6655912.1"/>
    <property type="molecule type" value="Genomic_DNA"/>
</dbReference>
<evidence type="ECO:0000259" key="7">
    <source>
        <dbReference type="PROSITE" id="PS51644"/>
    </source>
</evidence>
<keyword evidence="2" id="KW-0963">Cytoplasm</keyword>
<keyword evidence="9" id="KW-1185">Reference proteome</keyword>
<feature type="region of interest" description="Disordered" evidence="5">
    <location>
        <begin position="377"/>
        <end position="433"/>
    </location>
</feature>
<protein>
    <submittedName>
        <fullName evidence="8">Tudor domain-containing protein 1</fullName>
    </submittedName>
</protein>
<evidence type="ECO:0000256" key="2">
    <source>
        <dbReference type="ARBA" id="ARBA00022490"/>
    </source>
</evidence>
<dbReference type="Gene3D" id="2.40.50.90">
    <property type="match status" value="2"/>
</dbReference>
<dbReference type="GO" id="GO:0030154">
    <property type="term" value="P:cell differentiation"/>
    <property type="evidence" value="ECO:0007669"/>
    <property type="project" value="UniProtKB-ARBA"/>
</dbReference>
<evidence type="ECO:0000256" key="1">
    <source>
        <dbReference type="ARBA" id="ARBA00004496"/>
    </source>
</evidence>
<evidence type="ECO:0000256" key="4">
    <source>
        <dbReference type="ARBA" id="ARBA00022871"/>
    </source>
</evidence>
<feature type="compositionally biased region" description="Basic residues" evidence="5">
    <location>
        <begin position="106"/>
        <end position="117"/>
    </location>
</feature>
<feature type="domain" description="Tudor" evidence="6">
    <location>
        <begin position="489"/>
        <end position="550"/>
    </location>
</feature>
<dbReference type="InterPro" id="IPR035437">
    <property type="entry name" value="SNase_OB-fold_sf"/>
</dbReference>
<dbReference type="GO" id="GO:0005737">
    <property type="term" value="C:cytoplasm"/>
    <property type="evidence" value="ECO:0007669"/>
    <property type="project" value="UniProtKB-SubCell"/>
</dbReference>
<dbReference type="PROSITE" id="PS50304">
    <property type="entry name" value="TUDOR"/>
    <property type="match status" value="2"/>
</dbReference>
<feature type="region of interest" description="Disordered" evidence="5">
    <location>
        <begin position="82"/>
        <end position="199"/>
    </location>
</feature>
<name>A0AAV7K3S1_9METZ</name>
<evidence type="ECO:0000313" key="9">
    <source>
        <dbReference type="Proteomes" id="UP001165289"/>
    </source>
</evidence>
<feature type="domain" description="Tudor" evidence="6">
    <location>
        <begin position="834"/>
        <end position="893"/>
    </location>
</feature>